<dbReference type="InterPro" id="IPR027385">
    <property type="entry name" value="Beta-barrel_OMP"/>
</dbReference>
<dbReference type="Proteomes" id="UP000077173">
    <property type="component" value="Unassembled WGS sequence"/>
</dbReference>
<dbReference type="SUPFAM" id="SSF56925">
    <property type="entry name" value="OMPA-like"/>
    <property type="match status" value="1"/>
</dbReference>
<evidence type="ECO:0000256" key="5">
    <source>
        <dbReference type="ARBA" id="ARBA00038306"/>
    </source>
</evidence>
<feature type="signal peptide" evidence="6">
    <location>
        <begin position="1"/>
        <end position="21"/>
    </location>
</feature>
<dbReference type="GeneID" id="32587316"/>
<dbReference type="Pfam" id="PF13505">
    <property type="entry name" value="OMP_b-brl"/>
    <property type="match status" value="1"/>
</dbReference>
<reference evidence="8 9" key="1">
    <citation type="submission" date="2016-02" db="EMBL/GenBank/DDBJ databases">
        <title>Draft genome sequence of the strain BR 10247T Bradyrhizobium neotropicale isolated from nodules of Centrolobium paraense.</title>
        <authorList>
            <person name="Simoes-Araujo J.L."/>
            <person name="Barauna A.C."/>
            <person name="Silva K."/>
            <person name="Zilli J.E."/>
        </authorList>
    </citation>
    <scope>NUCLEOTIDE SEQUENCE [LARGE SCALE GENOMIC DNA]</scope>
    <source>
        <strain evidence="8 9">BR 10247</strain>
    </source>
</reference>
<protein>
    <recommendedName>
        <fullName evidence="7">Outer membrane protein beta-barrel domain-containing protein</fullName>
    </recommendedName>
</protein>
<evidence type="ECO:0000313" key="8">
    <source>
        <dbReference type="EMBL" id="OAF18044.1"/>
    </source>
</evidence>
<dbReference type="InterPro" id="IPR051692">
    <property type="entry name" value="OMP-like"/>
</dbReference>
<accession>A0A176ZCX3</accession>
<comment type="similarity">
    <text evidence="5">Belongs to the Omp25/RopB family.</text>
</comment>
<feature type="domain" description="Outer membrane protein beta-barrel" evidence="7">
    <location>
        <begin position="39"/>
        <end position="249"/>
    </location>
</feature>
<name>A0A176ZCX3_9BRAD</name>
<evidence type="ECO:0000256" key="2">
    <source>
        <dbReference type="ARBA" id="ARBA00022729"/>
    </source>
</evidence>
<dbReference type="InterPro" id="IPR011250">
    <property type="entry name" value="OMP/PagP_B-barrel"/>
</dbReference>
<evidence type="ECO:0000256" key="4">
    <source>
        <dbReference type="ARBA" id="ARBA00023237"/>
    </source>
</evidence>
<sequence>MNKTLTASVALIALGTTAAGAADMPVKAPPPPPPVPMFSWTGFYIGANIGGAWSNNRWHDTLFLTDFNNNNNGRFIGGGQIGGNYQIGNFVIGGEWDFDWAGNNNNNGAGVFIPGVGAIAVTNNNNRWITTVAARFGWAVDHWMFYGKAGGGWVGNNNFTVTNLTTGASFTCGTFGLTNCGNNAGGWLVGAGFEYAFTNNWTVKFEYDYLGLGNRTFVIPATAPFLAGDTFTSNNRNVQMVKVGVNYLFNWGAPAASRY</sequence>
<dbReference type="AlphaFoldDB" id="A0A176ZCX3"/>
<dbReference type="Gene3D" id="2.40.160.20">
    <property type="match status" value="1"/>
</dbReference>
<organism evidence="8 9">
    <name type="scientific">Bradyrhizobium neotropicale</name>
    <dbReference type="NCBI Taxonomy" id="1497615"/>
    <lineage>
        <taxon>Bacteria</taxon>
        <taxon>Pseudomonadati</taxon>
        <taxon>Pseudomonadota</taxon>
        <taxon>Alphaproteobacteria</taxon>
        <taxon>Hyphomicrobiales</taxon>
        <taxon>Nitrobacteraceae</taxon>
        <taxon>Bradyrhizobium</taxon>
    </lineage>
</organism>
<comment type="caution">
    <text evidence="8">The sequence shown here is derived from an EMBL/GenBank/DDBJ whole genome shotgun (WGS) entry which is preliminary data.</text>
</comment>
<evidence type="ECO:0000256" key="1">
    <source>
        <dbReference type="ARBA" id="ARBA00004442"/>
    </source>
</evidence>
<keyword evidence="9" id="KW-1185">Reference proteome</keyword>
<evidence type="ECO:0000259" key="7">
    <source>
        <dbReference type="Pfam" id="PF13505"/>
    </source>
</evidence>
<keyword evidence="4" id="KW-0998">Cell outer membrane</keyword>
<dbReference type="PANTHER" id="PTHR34001">
    <property type="entry name" value="BLL7405 PROTEIN"/>
    <property type="match status" value="1"/>
</dbReference>
<comment type="subcellular location">
    <subcellularLocation>
        <location evidence="1">Cell outer membrane</location>
    </subcellularLocation>
</comment>
<proteinExistence type="inferred from homology"/>
<gene>
    <name evidence="8" type="ORF">AXW67_05875</name>
</gene>
<keyword evidence="2 6" id="KW-0732">Signal</keyword>
<dbReference type="PANTHER" id="PTHR34001:SF3">
    <property type="entry name" value="BLL7405 PROTEIN"/>
    <property type="match status" value="1"/>
</dbReference>
<dbReference type="GO" id="GO:0009279">
    <property type="term" value="C:cell outer membrane"/>
    <property type="evidence" value="ECO:0007669"/>
    <property type="project" value="UniProtKB-SubCell"/>
</dbReference>
<dbReference type="EMBL" id="LSEF01000037">
    <property type="protein sequence ID" value="OAF18044.1"/>
    <property type="molecule type" value="Genomic_DNA"/>
</dbReference>
<evidence type="ECO:0000256" key="3">
    <source>
        <dbReference type="ARBA" id="ARBA00023136"/>
    </source>
</evidence>
<keyword evidence="3" id="KW-0472">Membrane</keyword>
<evidence type="ECO:0000256" key="6">
    <source>
        <dbReference type="SAM" id="SignalP"/>
    </source>
</evidence>
<evidence type="ECO:0000313" key="9">
    <source>
        <dbReference type="Proteomes" id="UP000077173"/>
    </source>
</evidence>
<feature type="chain" id="PRO_5008055878" description="Outer membrane protein beta-barrel domain-containing protein" evidence="6">
    <location>
        <begin position="22"/>
        <end position="259"/>
    </location>
</feature>